<organism evidence="4 5">
    <name type="scientific">Parasitella parasitica</name>
    <dbReference type="NCBI Taxonomy" id="35722"/>
    <lineage>
        <taxon>Eukaryota</taxon>
        <taxon>Fungi</taxon>
        <taxon>Fungi incertae sedis</taxon>
        <taxon>Mucoromycota</taxon>
        <taxon>Mucoromycotina</taxon>
        <taxon>Mucoromycetes</taxon>
        <taxon>Mucorales</taxon>
        <taxon>Mucorineae</taxon>
        <taxon>Mucoraceae</taxon>
        <taxon>Parasitella</taxon>
    </lineage>
</organism>
<dbReference type="EMBL" id="LN722465">
    <property type="protein sequence ID" value="CEP09849.1"/>
    <property type="molecule type" value="Genomic_DNA"/>
</dbReference>
<dbReference type="PANTHER" id="PTHR24171">
    <property type="entry name" value="ANKYRIN REPEAT DOMAIN-CONTAINING PROTEIN 39-RELATED"/>
    <property type="match status" value="1"/>
</dbReference>
<evidence type="ECO:0000256" key="3">
    <source>
        <dbReference type="PROSITE-ProRule" id="PRU00023"/>
    </source>
</evidence>
<keyword evidence="5" id="KW-1185">Reference proteome</keyword>
<dbReference type="InterPro" id="IPR002110">
    <property type="entry name" value="Ankyrin_rpt"/>
</dbReference>
<dbReference type="STRING" id="35722.A0A0B7N465"/>
<gene>
    <name evidence="4" type="primary">PARPA_03426.1 scaffold 7750</name>
</gene>
<keyword evidence="2 3" id="KW-0040">ANK repeat</keyword>
<dbReference type="InterPro" id="IPR036770">
    <property type="entry name" value="Ankyrin_rpt-contain_sf"/>
</dbReference>
<feature type="non-terminal residue" evidence="4">
    <location>
        <position position="1"/>
    </location>
</feature>
<name>A0A0B7N465_9FUNG</name>
<sequence length="190" mass="20158">ARFGIDKDGQSWGIQKSSSSKAVSEAHASLLPTPPSSTIASTAMDNSHVPEHLAMCASLLIRFGSLVNIADPTGNTPLHFAAEFGGVPEVLEVLILEGGADLSLKNKKGLTPLDVCKSEDIKKKILQLEAERKHANKTKSLISSLSGTIRPFDSASEYNRSSITRSVSRSVIAANPINSKMKTMAATSNV</sequence>
<dbReference type="PROSITE" id="PS50088">
    <property type="entry name" value="ANK_REPEAT"/>
    <property type="match status" value="1"/>
</dbReference>
<keyword evidence="1" id="KW-0677">Repeat</keyword>
<feature type="repeat" description="ANK" evidence="3">
    <location>
        <begin position="73"/>
        <end position="107"/>
    </location>
</feature>
<evidence type="ECO:0000256" key="1">
    <source>
        <dbReference type="ARBA" id="ARBA00022737"/>
    </source>
</evidence>
<dbReference type="SUPFAM" id="SSF48403">
    <property type="entry name" value="Ankyrin repeat"/>
    <property type="match status" value="1"/>
</dbReference>
<dbReference type="AlphaFoldDB" id="A0A0B7N465"/>
<proteinExistence type="predicted"/>
<dbReference type="PROSITE" id="PS50297">
    <property type="entry name" value="ANK_REP_REGION"/>
    <property type="match status" value="1"/>
</dbReference>
<dbReference type="Pfam" id="PF13857">
    <property type="entry name" value="Ank_5"/>
    <property type="match status" value="1"/>
</dbReference>
<feature type="non-terminal residue" evidence="4">
    <location>
        <position position="190"/>
    </location>
</feature>
<evidence type="ECO:0000313" key="4">
    <source>
        <dbReference type="EMBL" id="CEP09849.1"/>
    </source>
</evidence>
<reference evidence="4 5" key="1">
    <citation type="submission" date="2014-09" db="EMBL/GenBank/DDBJ databases">
        <authorList>
            <person name="Ellenberger Sabrina"/>
        </authorList>
    </citation>
    <scope>NUCLEOTIDE SEQUENCE [LARGE SCALE GENOMIC DNA]</scope>
    <source>
        <strain evidence="4 5">CBS 412.66</strain>
    </source>
</reference>
<evidence type="ECO:0000313" key="5">
    <source>
        <dbReference type="Proteomes" id="UP000054107"/>
    </source>
</evidence>
<protein>
    <submittedName>
        <fullName evidence="4">Uncharacterized protein</fullName>
    </submittedName>
</protein>
<dbReference type="OrthoDB" id="539213at2759"/>
<accession>A0A0B7N465</accession>
<dbReference type="Proteomes" id="UP000054107">
    <property type="component" value="Unassembled WGS sequence"/>
</dbReference>
<evidence type="ECO:0000256" key="2">
    <source>
        <dbReference type="ARBA" id="ARBA00023043"/>
    </source>
</evidence>
<dbReference type="Gene3D" id="1.25.40.20">
    <property type="entry name" value="Ankyrin repeat-containing domain"/>
    <property type="match status" value="1"/>
</dbReference>